<feature type="DNA-binding region" description="H-T-H motif" evidence="4">
    <location>
        <begin position="22"/>
        <end position="41"/>
    </location>
</feature>
<dbReference type="SUPFAM" id="SSF46689">
    <property type="entry name" value="Homeodomain-like"/>
    <property type="match status" value="1"/>
</dbReference>
<dbReference type="PANTHER" id="PTHR30055:SF234">
    <property type="entry name" value="HTH-TYPE TRANSCRIPTIONAL REGULATOR BETI"/>
    <property type="match status" value="1"/>
</dbReference>
<dbReference type="PROSITE" id="PS50977">
    <property type="entry name" value="HTH_TETR_2"/>
    <property type="match status" value="1"/>
</dbReference>
<name>A0A3N2CZ50_9ACTN</name>
<feature type="domain" description="HTH tetR-type" evidence="5">
    <location>
        <begin position="1"/>
        <end position="59"/>
    </location>
</feature>
<dbReference type="Proteomes" id="UP000281738">
    <property type="component" value="Unassembled WGS sequence"/>
</dbReference>
<evidence type="ECO:0000313" key="7">
    <source>
        <dbReference type="Proteomes" id="UP000281738"/>
    </source>
</evidence>
<evidence type="ECO:0000256" key="2">
    <source>
        <dbReference type="ARBA" id="ARBA00023125"/>
    </source>
</evidence>
<protein>
    <submittedName>
        <fullName evidence="6">TetR family transcriptional regulator</fullName>
    </submittedName>
</protein>
<evidence type="ECO:0000313" key="6">
    <source>
        <dbReference type="EMBL" id="ROR92766.1"/>
    </source>
</evidence>
<reference evidence="6 7" key="1">
    <citation type="submission" date="2018-11" db="EMBL/GenBank/DDBJ databases">
        <title>Sequencing the genomes of 1000 actinobacteria strains.</title>
        <authorList>
            <person name="Klenk H.-P."/>
        </authorList>
    </citation>
    <scope>NUCLEOTIDE SEQUENCE [LARGE SCALE GENOMIC DNA]</scope>
    <source>
        <strain evidence="6 7">DSM 12652</strain>
    </source>
</reference>
<dbReference type="OrthoDB" id="8654052at2"/>
<organism evidence="6 7">
    <name type="scientific">Nocardioides aurantiacus</name>
    <dbReference type="NCBI Taxonomy" id="86796"/>
    <lineage>
        <taxon>Bacteria</taxon>
        <taxon>Bacillati</taxon>
        <taxon>Actinomycetota</taxon>
        <taxon>Actinomycetes</taxon>
        <taxon>Propionibacteriales</taxon>
        <taxon>Nocardioidaceae</taxon>
        <taxon>Nocardioides</taxon>
    </lineage>
</organism>
<comment type="caution">
    <text evidence="6">The sequence shown here is derived from an EMBL/GenBank/DDBJ whole genome shotgun (WGS) entry which is preliminary data.</text>
</comment>
<dbReference type="InterPro" id="IPR009057">
    <property type="entry name" value="Homeodomain-like_sf"/>
</dbReference>
<proteinExistence type="predicted"/>
<keyword evidence="2 4" id="KW-0238">DNA-binding</keyword>
<dbReference type="GO" id="GO:0003700">
    <property type="term" value="F:DNA-binding transcription factor activity"/>
    <property type="evidence" value="ECO:0007669"/>
    <property type="project" value="TreeGrafter"/>
</dbReference>
<sequence>MSTREEILGAAQRRLNLDPTSSMADIAAAAGIGRATLHRHFSGREDLLTEIGARSLDRWEERLDAARVGDVCSSDDADRLRATLVTLLGQYLEDSDDFGFALTDQFVLAEPTLTARGEALAEREIELFAAAQAAGVLRDDVSPRWISQACYGLLVAARDALRAGDVPRRDLDTVVASFFLHGAAAPGKPL</sequence>
<gene>
    <name evidence="6" type="ORF">EDD33_3665</name>
</gene>
<dbReference type="RefSeq" id="WP_123392432.1">
    <property type="nucleotide sequence ID" value="NZ_RKHO01000001.1"/>
</dbReference>
<dbReference type="EMBL" id="RKHO01000001">
    <property type="protein sequence ID" value="ROR92766.1"/>
    <property type="molecule type" value="Genomic_DNA"/>
</dbReference>
<evidence type="ECO:0000256" key="1">
    <source>
        <dbReference type="ARBA" id="ARBA00023015"/>
    </source>
</evidence>
<keyword evidence="7" id="KW-1185">Reference proteome</keyword>
<evidence type="ECO:0000259" key="5">
    <source>
        <dbReference type="PROSITE" id="PS50977"/>
    </source>
</evidence>
<dbReference type="Pfam" id="PF00440">
    <property type="entry name" value="TetR_N"/>
    <property type="match status" value="1"/>
</dbReference>
<dbReference type="InterPro" id="IPR036271">
    <property type="entry name" value="Tet_transcr_reg_TetR-rel_C_sf"/>
</dbReference>
<keyword evidence="1" id="KW-0805">Transcription regulation</keyword>
<dbReference type="InterPro" id="IPR050109">
    <property type="entry name" value="HTH-type_TetR-like_transc_reg"/>
</dbReference>
<dbReference type="PANTHER" id="PTHR30055">
    <property type="entry name" value="HTH-TYPE TRANSCRIPTIONAL REGULATOR RUTR"/>
    <property type="match status" value="1"/>
</dbReference>
<dbReference type="InterPro" id="IPR001647">
    <property type="entry name" value="HTH_TetR"/>
</dbReference>
<evidence type="ECO:0000256" key="3">
    <source>
        <dbReference type="ARBA" id="ARBA00023163"/>
    </source>
</evidence>
<evidence type="ECO:0000256" key="4">
    <source>
        <dbReference type="PROSITE-ProRule" id="PRU00335"/>
    </source>
</evidence>
<keyword evidence="3" id="KW-0804">Transcription</keyword>
<dbReference type="AlphaFoldDB" id="A0A3N2CZ50"/>
<accession>A0A3N2CZ50</accession>
<dbReference type="GO" id="GO:0000976">
    <property type="term" value="F:transcription cis-regulatory region binding"/>
    <property type="evidence" value="ECO:0007669"/>
    <property type="project" value="TreeGrafter"/>
</dbReference>
<dbReference type="SUPFAM" id="SSF48498">
    <property type="entry name" value="Tetracyclin repressor-like, C-terminal domain"/>
    <property type="match status" value="1"/>
</dbReference>
<dbReference type="Gene3D" id="1.10.357.10">
    <property type="entry name" value="Tetracycline Repressor, domain 2"/>
    <property type="match status" value="1"/>
</dbReference>